<feature type="region of interest" description="Disordered" evidence="7">
    <location>
        <begin position="847"/>
        <end position="866"/>
    </location>
</feature>
<keyword evidence="5" id="KW-0539">Nucleus</keyword>
<feature type="domain" description="C2H2-type" evidence="8">
    <location>
        <begin position="904"/>
        <end position="931"/>
    </location>
</feature>
<dbReference type="RefSeq" id="XP_015262254.1">
    <property type="nucleotide sequence ID" value="XM_015406768.1"/>
</dbReference>
<dbReference type="InterPro" id="IPR013087">
    <property type="entry name" value="Znf_C2H2_type"/>
</dbReference>
<dbReference type="Gene3D" id="1.10.4020.10">
    <property type="entry name" value="DNA breaking-rejoining enzymes"/>
    <property type="match status" value="1"/>
</dbReference>
<keyword evidence="2" id="KW-0677">Repeat</keyword>
<dbReference type="SUPFAM" id="SSF57667">
    <property type="entry name" value="beta-beta-alpha zinc fingers"/>
    <property type="match status" value="9"/>
</dbReference>
<dbReference type="SMART" id="SM00431">
    <property type="entry name" value="SCAN"/>
    <property type="match status" value="1"/>
</dbReference>
<dbReference type="InterPro" id="IPR036236">
    <property type="entry name" value="Znf_C2H2_sf"/>
</dbReference>
<evidence type="ECO:0000256" key="1">
    <source>
        <dbReference type="ARBA" id="ARBA00022723"/>
    </source>
</evidence>
<dbReference type="PROSITE" id="PS00028">
    <property type="entry name" value="ZINC_FINGER_C2H2_1"/>
    <property type="match status" value="11"/>
</dbReference>
<keyword evidence="4" id="KW-0862">Zinc</keyword>
<dbReference type="PROSITE" id="PS50804">
    <property type="entry name" value="SCAN_BOX"/>
    <property type="match status" value="1"/>
</dbReference>
<feature type="domain" description="C2H2-type" evidence="8">
    <location>
        <begin position="752"/>
        <end position="779"/>
    </location>
</feature>
<evidence type="ECO:0000256" key="7">
    <source>
        <dbReference type="SAM" id="MobiDB-lite"/>
    </source>
</evidence>
<dbReference type="InterPro" id="IPR003309">
    <property type="entry name" value="SCAN_dom"/>
</dbReference>
<feature type="domain" description="C2H2-type" evidence="8">
    <location>
        <begin position="636"/>
        <end position="664"/>
    </location>
</feature>
<evidence type="ECO:0000256" key="3">
    <source>
        <dbReference type="ARBA" id="ARBA00022771"/>
    </source>
</evidence>
<feature type="domain" description="C2H2-type" evidence="8">
    <location>
        <begin position="1218"/>
        <end position="1245"/>
    </location>
</feature>
<proteinExistence type="predicted"/>
<evidence type="ECO:0000256" key="5">
    <source>
        <dbReference type="ARBA" id="ARBA00023242"/>
    </source>
</evidence>
<dbReference type="Proteomes" id="UP000694871">
    <property type="component" value="Unplaced"/>
</dbReference>
<feature type="domain" description="C2H2-type" evidence="8">
    <location>
        <begin position="1190"/>
        <end position="1212"/>
    </location>
</feature>
<feature type="domain" description="C2H2-type" evidence="8">
    <location>
        <begin position="401"/>
        <end position="428"/>
    </location>
</feature>
<feature type="domain" description="C2H2-type" evidence="8">
    <location>
        <begin position="780"/>
        <end position="802"/>
    </location>
</feature>
<feature type="domain" description="SCAN box" evidence="9">
    <location>
        <begin position="143"/>
        <end position="221"/>
    </location>
</feature>
<evidence type="ECO:0000256" key="6">
    <source>
        <dbReference type="PROSITE-ProRule" id="PRU00042"/>
    </source>
</evidence>
<evidence type="ECO:0000259" key="8">
    <source>
        <dbReference type="PROSITE" id="PS50157"/>
    </source>
</evidence>
<dbReference type="Gene3D" id="3.30.160.60">
    <property type="entry name" value="Classic Zinc Finger"/>
    <property type="match status" value="14"/>
</dbReference>
<evidence type="ECO:0000259" key="9">
    <source>
        <dbReference type="PROSITE" id="PS50804"/>
    </source>
</evidence>
<evidence type="ECO:0000256" key="4">
    <source>
        <dbReference type="ARBA" id="ARBA00022833"/>
    </source>
</evidence>
<feature type="compositionally biased region" description="Basic and acidic residues" evidence="7">
    <location>
        <begin position="361"/>
        <end position="373"/>
    </location>
</feature>
<evidence type="ECO:0000313" key="11">
    <source>
        <dbReference type="RefSeq" id="XP_015262254.1"/>
    </source>
</evidence>
<dbReference type="SUPFAM" id="SSF47353">
    <property type="entry name" value="Retrovirus capsid dimerization domain-like"/>
    <property type="match status" value="1"/>
</dbReference>
<dbReference type="Pfam" id="PF00096">
    <property type="entry name" value="zf-C2H2"/>
    <property type="match status" value="7"/>
</dbReference>
<name>A0ABM1JLB7_GEKJA</name>
<keyword evidence="3 6" id="KW-0863">Zinc-finger</keyword>
<feature type="domain" description="C2H2-type" evidence="8">
    <location>
        <begin position="429"/>
        <end position="456"/>
    </location>
</feature>
<keyword evidence="10" id="KW-1185">Reference proteome</keyword>
<gene>
    <name evidence="11" type="primary">LOC107106588</name>
</gene>
<accession>A0ABM1JLB7</accession>
<dbReference type="CDD" id="cd07936">
    <property type="entry name" value="SCAN"/>
    <property type="match status" value="1"/>
</dbReference>
<reference evidence="11" key="1">
    <citation type="submission" date="2025-08" db="UniProtKB">
        <authorList>
            <consortium name="RefSeq"/>
        </authorList>
    </citation>
    <scope>IDENTIFICATION</scope>
</reference>
<evidence type="ECO:0000313" key="10">
    <source>
        <dbReference type="Proteomes" id="UP000694871"/>
    </source>
</evidence>
<dbReference type="PANTHER" id="PTHR24393:SF106">
    <property type="entry name" value="ZINC FINGER AND SCAN DOMAIN-CONTAINING PROTEIN 2"/>
    <property type="match status" value="1"/>
</dbReference>
<feature type="region of interest" description="Disordered" evidence="7">
    <location>
        <begin position="332"/>
        <end position="401"/>
    </location>
</feature>
<dbReference type="SMART" id="SM00355">
    <property type="entry name" value="ZnF_C2H2"/>
    <property type="match status" value="15"/>
</dbReference>
<dbReference type="GeneID" id="107106588"/>
<feature type="domain" description="C2H2-type" evidence="8">
    <location>
        <begin position="608"/>
        <end position="635"/>
    </location>
</feature>
<sequence length="1272" mass="143491">MKTDMEKSSEASGKVPRIVQVMYFKEPPRPSANQQPEQSLNQVWEAQWQQFLRTVQHSHAGWGNTQLTDAAPWDNTRAFLAAFEQVADACRWPREEWVGRLLPALRGGMEQIYCRLDARERGDYVKVKAALLRGDAMRTESKRLHFRQCCYQEFEGPRRIYGHLQDLCRQWLKPEHRTKEQILELIIQEQLLAMLPPEVQNWVRECAPEDCVEVVALAEDFLMGRQSSKMWEWPGLANLKDRSEALARGGWTAVNPDQKPLHWEVAQGTYGNVSSSEGLLVPTPDILPQPDQEGFVFSHITETGETISSIIPGIHPGEGRILSEIKIESYEDADSEAGGSFEALTDYSPEADPTSPEACEESPRRKLRPREPQGGKQDGSAQLRGKSPIPATSKKQKEKKHQCTECGHRTYYLSDLLRHMNSHNGKRPHRCSECGRTFSKLSSFELHQKMHVPASRLRPLRKALSHQGEGNHVVSKRGRRPATPLPLAKPTEVDAGDRSYQCEDCGLSFRWMSSLCRHWRIRGCRRNHTGRFKRGAIGESRRRGHPGRTESKDGLATLLEKSPGAFSRAPRACKLTPTYSRLRPRKPQVDGPVSSEVESSAGQDRRKHVCPECGRRCTKLSDLIGHMRIHTGEKPYQCQNCERAFRWSSNFLTHQRKCHKKKPAPSTPLVEHQGTHIGDEPLCKVKQEEIKTEDEYGVWPGESPGALPPEARSALMAQPSEHQGGGQGKSVPPSRGSFSVKKPTGYTRKKRYPCLECGRKFLRLSNMLLHTRVHSGEKPYECYDCGKTFRWASNLSEHKKSHKCFQKEPAPSTVLAECDVILEDEEELIHILERDFQKGAIESGDLVGTLPEESQDAASDGVEDRKVRATPKLRPRGRPGVSAQRLKTAAVVKKNKYGQKEKKHKCTVCGHRAYYLSDLLRHMRVHTRERPYKCLECGKTFTQNSALLFHQRRDSCGGDSSGRKGLVKSVAAPRKGNPRGRKRAHKLAGLVKGKRGCPQKEKLYVCEECGQSFTWSSNLCRHRKLHQARSNTSDAGISKPSKMMVENSPQARAALKRMGSTSAEITPGVASVTVVINDGGWKSKNQPGKKLAAGNLAVKGATKAGKSLYSKSGAAYRYTSGHVTAQKTPAKKKHQCKVCNKSFSVKCHLIDHGNSHTGAKPYECDECGRRFAWKAKMYRHKKIHTGKKSYHCPECDRSFYRKDNLMVHLKSHGSSCAYQCLQCGRRVSGREQLFRHQRSHAGLHPYECEECGQGFGQKEIWIRHQQKHRAKK</sequence>
<feature type="domain" description="C2H2-type" evidence="8">
    <location>
        <begin position="1246"/>
        <end position="1272"/>
    </location>
</feature>
<feature type="region of interest" description="Disordered" evidence="7">
    <location>
        <begin position="582"/>
        <end position="603"/>
    </location>
</feature>
<protein>
    <submittedName>
        <fullName evidence="11">Zinc finger protein 91-like</fullName>
    </submittedName>
</protein>
<feature type="region of interest" description="Disordered" evidence="7">
    <location>
        <begin position="718"/>
        <end position="744"/>
    </location>
</feature>
<feature type="domain" description="C2H2-type" evidence="8">
    <location>
        <begin position="1162"/>
        <end position="1189"/>
    </location>
</feature>
<feature type="domain" description="C2H2-type" evidence="8">
    <location>
        <begin position="500"/>
        <end position="533"/>
    </location>
</feature>
<feature type="region of interest" description="Disordered" evidence="7">
    <location>
        <begin position="466"/>
        <end position="492"/>
    </location>
</feature>
<feature type="domain" description="C2H2-type" evidence="8">
    <location>
        <begin position="1004"/>
        <end position="1031"/>
    </location>
</feature>
<dbReference type="Pfam" id="PF02023">
    <property type="entry name" value="SCAN"/>
    <property type="match status" value="1"/>
</dbReference>
<keyword evidence="1" id="KW-0479">Metal-binding</keyword>
<dbReference type="InterPro" id="IPR038269">
    <property type="entry name" value="SCAN_sf"/>
</dbReference>
<organism evidence="10 11">
    <name type="scientific">Gekko japonicus</name>
    <name type="common">Schlegel's Japanese gecko</name>
    <dbReference type="NCBI Taxonomy" id="146911"/>
    <lineage>
        <taxon>Eukaryota</taxon>
        <taxon>Metazoa</taxon>
        <taxon>Chordata</taxon>
        <taxon>Craniata</taxon>
        <taxon>Vertebrata</taxon>
        <taxon>Euteleostomi</taxon>
        <taxon>Lepidosauria</taxon>
        <taxon>Squamata</taxon>
        <taxon>Bifurcata</taxon>
        <taxon>Gekkota</taxon>
        <taxon>Gekkonidae</taxon>
        <taxon>Gekkoninae</taxon>
        <taxon>Gekko</taxon>
    </lineage>
</organism>
<feature type="domain" description="C2H2-type" evidence="8">
    <location>
        <begin position="1134"/>
        <end position="1161"/>
    </location>
</feature>
<dbReference type="PANTHER" id="PTHR24393">
    <property type="entry name" value="ZINC FINGER PROTEIN"/>
    <property type="match status" value="1"/>
</dbReference>
<evidence type="ECO:0000256" key="2">
    <source>
        <dbReference type="ARBA" id="ARBA00022737"/>
    </source>
</evidence>
<feature type="domain" description="C2H2-type" evidence="8">
    <location>
        <begin position="932"/>
        <end position="961"/>
    </location>
</feature>
<dbReference type="PROSITE" id="PS50157">
    <property type="entry name" value="ZINC_FINGER_C2H2_2"/>
    <property type="match status" value="15"/>
</dbReference>